<organism evidence="1 2">
    <name type="scientific">Fluctibacter corallii</name>
    <dbReference type="NCBI Taxonomy" id="2984329"/>
    <lineage>
        <taxon>Bacteria</taxon>
        <taxon>Pseudomonadati</taxon>
        <taxon>Pseudomonadota</taxon>
        <taxon>Gammaproteobacteria</taxon>
        <taxon>Alteromonadales</taxon>
        <taxon>Alteromonadaceae</taxon>
        <taxon>Fluctibacter</taxon>
    </lineage>
</organism>
<dbReference type="Proteomes" id="UP001652504">
    <property type="component" value="Unassembled WGS sequence"/>
</dbReference>
<dbReference type="RefSeq" id="WP_263711297.1">
    <property type="nucleotide sequence ID" value="NZ_JAOWKX010000002.1"/>
</dbReference>
<reference evidence="1 2" key="1">
    <citation type="submission" date="2022-10" db="EMBL/GenBank/DDBJ databases">
        <title>Aestuariibacter sp. AA17 isolated from Montipora capitata coral fragment.</title>
        <authorList>
            <person name="Emsley S.A."/>
            <person name="Pfannmuller K.M."/>
            <person name="Loughran R.M."/>
            <person name="Shlafstein M."/>
            <person name="Papke E."/>
            <person name="Saw J.H."/>
            <person name="Ushijima B."/>
            <person name="Videau P."/>
        </authorList>
    </citation>
    <scope>NUCLEOTIDE SEQUENCE [LARGE SCALE GENOMIC DNA]</scope>
    <source>
        <strain evidence="1 2">AA17</strain>
    </source>
</reference>
<accession>A0ABT3A630</accession>
<comment type="caution">
    <text evidence="1">The sequence shown here is derived from an EMBL/GenBank/DDBJ whole genome shotgun (WGS) entry which is preliminary data.</text>
</comment>
<evidence type="ECO:0000313" key="1">
    <source>
        <dbReference type="EMBL" id="MCV2884090.1"/>
    </source>
</evidence>
<gene>
    <name evidence="1" type="ORF">OE749_05230</name>
</gene>
<proteinExistence type="predicted"/>
<evidence type="ECO:0000313" key="2">
    <source>
        <dbReference type="Proteomes" id="UP001652504"/>
    </source>
</evidence>
<dbReference type="EMBL" id="JAOWKX010000002">
    <property type="protein sequence ID" value="MCV2884090.1"/>
    <property type="molecule type" value="Genomic_DNA"/>
</dbReference>
<name>A0ABT3A630_9ALTE</name>
<protein>
    <submittedName>
        <fullName evidence="1">Uncharacterized protein</fullName>
    </submittedName>
</protein>
<keyword evidence="2" id="KW-1185">Reference proteome</keyword>
<sequence>MPDLLLEQKDTSIQPAACRCGGLPTKPVMVFGCKHRWMIRCSVELCDAMIIGQGYDDTVNGWNHLAQHLFR</sequence>